<feature type="compositionally biased region" description="Polar residues" evidence="8">
    <location>
        <begin position="638"/>
        <end position="652"/>
    </location>
</feature>
<keyword evidence="2" id="KW-0813">Transport</keyword>
<feature type="transmembrane region" description="Helical" evidence="9">
    <location>
        <begin position="304"/>
        <end position="324"/>
    </location>
</feature>
<evidence type="ECO:0000313" key="11">
    <source>
        <dbReference type="Proteomes" id="UP000007797"/>
    </source>
</evidence>
<keyword evidence="6 9" id="KW-1133">Transmembrane helix</keyword>
<dbReference type="KEGG" id="dfa:DFA_04518"/>
<evidence type="ECO:0000256" key="8">
    <source>
        <dbReference type="SAM" id="MobiDB-lite"/>
    </source>
</evidence>
<evidence type="ECO:0000256" key="4">
    <source>
        <dbReference type="ARBA" id="ARBA00022519"/>
    </source>
</evidence>
<evidence type="ECO:0000256" key="1">
    <source>
        <dbReference type="ARBA" id="ARBA00004429"/>
    </source>
</evidence>
<feature type="transmembrane region" description="Helical" evidence="9">
    <location>
        <begin position="402"/>
        <end position="421"/>
    </location>
</feature>
<feature type="transmembrane region" description="Helical" evidence="9">
    <location>
        <begin position="361"/>
        <end position="382"/>
    </location>
</feature>
<keyword evidence="3" id="KW-1003">Cell membrane</keyword>
<dbReference type="Proteomes" id="UP000007797">
    <property type="component" value="Unassembled WGS sequence"/>
</dbReference>
<feature type="compositionally biased region" description="Acidic residues" evidence="8">
    <location>
        <begin position="241"/>
        <end position="252"/>
    </location>
</feature>
<comment type="subcellular location">
    <subcellularLocation>
        <location evidence="1">Cell inner membrane</location>
        <topology evidence="1">Multi-pass membrane protein</topology>
    </subcellularLocation>
</comment>
<evidence type="ECO:0000256" key="6">
    <source>
        <dbReference type="ARBA" id="ARBA00022989"/>
    </source>
</evidence>
<evidence type="ECO:0000256" key="9">
    <source>
        <dbReference type="SAM" id="Phobius"/>
    </source>
</evidence>
<dbReference type="GO" id="GO:0005886">
    <property type="term" value="C:plasma membrane"/>
    <property type="evidence" value="ECO:0007669"/>
    <property type="project" value="UniProtKB-SubCell"/>
</dbReference>
<feature type="transmembrane region" description="Helical" evidence="9">
    <location>
        <begin position="71"/>
        <end position="93"/>
    </location>
</feature>
<feature type="transmembrane region" description="Helical" evidence="9">
    <location>
        <begin position="433"/>
        <end position="456"/>
    </location>
</feature>
<feature type="transmembrane region" description="Helical" evidence="9">
    <location>
        <begin position="498"/>
        <end position="520"/>
    </location>
</feature>
<organism evidence="10 11">
    <name type="scientific">Cavenderia fasciculata</name>
    <name type="common">Slime mold</name>
    <name type="synonym">Dictyostelium fasciculatum</name>
    <dbReference type="NCBI Taxonomy" id="261658"/>
    <lineage>
        <taxon>Eukaryota</taxon>
        <taxon>Amoebozoa</taxon>
        <taxon>Evosea</taxon>
        <taxon>Eumycetozoa</taxon>
        <taxon>Dictyostelia</taxon>
        <taxon>Acytosteliales</taxon>
        <taxon>Cavenderiaceae</taxon>
        <taxon>Cavenderia</taxon>
    </lineage>
</organism>
<protein>
    <submittedName>
        <fullName evidence="10">Uncharacterized protein</fullName>
    </submittedName>
</protein>
<feature type="compositionally biased region" description="Low complexity" evidence="8">
    <location>
        <begin position="201"/>
        <end position="226"/>
    </location>
</feature>
<keyword evidence="11" id="KW-1185">Reference proteome</keyword>
<feature type="transmembrane region" description="Helical" evidence="9">
    <location>
        <begin position="336"/>
        <end position="354"/>
    </location>
</feature>
<accession>F4PPT6</accession>
<keyword evidence="5 9" id="KW-0812">Transmembrane</keyword>
<dbReference type="GO" id="GO:0003333">
    <property type="term" value="P:amino acid transmembrane transport"/>
    <property type="evidence" value="ECO:0007669"/>
    <property type="project" value="InterPro"/>
</dbReference>
<dbReference type="RefSeq" id="XP_004360250.1">
    <property type="nucleotide sequence ID" value="XM_004360193.1"/>
</dbReference>
<dbReference type="OrthoDB" id="19473at2759"/>
<feature type="transmembrane region" description="Helical" evidence="9">
    <location>
        <begin position="719"/>
        <end position="737"/>
    </location>
</feature>
<reference evidence="11" key="1">
    <citation type="journal article" date="2011" name="Genome Res.">
        <title>Phylogeny-wide analysis of social amoeba genomes highlights ancient origins for complex intercellular communication.</title>
        <authorList>
            <person name="Heidel A.J."/>
            <person name="Lawal H.M."/>
            <person name="Felder M."/>
            <person name="Schilde C."/>
            <person name="Helps N.R."/>
            <person name="Tunggal B."/>
            <person name="Rivero F."/>
            <person name="John U."/>
            <person name="Schleicher M."/>
            <person name="Eichinger L."/>
            <person name="Platzer M."/>
            <person name="Noegel A.A."/>
            <person name="Schaap P."/>
            <person name="Gloeckner G."/>
        </authorList>
    </citation>
    <scope>NUCLEOTIDE SEQUENCE [LARGE SCALE GENOMIC DNA]</scope>
    <source>
        <strain evidence="11">SH3</strain>
    </source>
</reference>
<keyword evidence="7 9" id="KW-0472">Membrane</keyword>
<evidence type="ECO:0000256" key="2">
    <source>
        <dbReference type="ARBA" id="ARBA00022448"/>
    </source>
</evidence>
<feature type="transmembrane region" description="Helical" evidence="9">
    <location>
        <begin position="105"/>
        <end position="127"/>
    </location>
</feature>
<evidence type="ECO:0000256" key="7">
    <source>
        <dbReference type="ARBA" id="ARBA00023136"/>
    </source>
</evidence>
<feature type="transmembrane region" description="Helical" evidence="9">
    <location>
        <begin position="758"/>
        <end position="778"/>
    </location>
</feature>
<feature type="region of interest" description="Disordered" evidence="8">
    <location>
        <begin position="183"/>
        <end position="252"/>
    </location>
</feature>
<dbReference type="InterPro" id="IPR018227">
    <property type="entry name" value="Amino_acid_transport_2"/>
</dbReference>
<dbReference type="PANTHER" id="PTHR16189">
    <property type="entry name" value="TRANSMEMBRANE PROTEIN 104-RELATED"/>
    <property type="match status" value="1"/>
</dbReference>
<feature type="region of interest" description="Disordered" evidence="8">
    <location>
        <begin position="636"/>
        <end position="675"/>
    </location>
</feature>
<gene>
    <name evidence="10" type="ORF">DFA_04518</name>
</gene>
<sequence>MIKKWTKGAGEFINRMMHGSDGGGGSGGGNIGMSGGDDSYNRIRLELEIEENVVGPHSTAVFDSDTERTPVLVLVYLYFIVVASVLGTGILAIPVKLAESGFDPFLASYTLCYVMQVLSTFFLIEILQRVYSIIRINSNQEIKSKFEQCVTDNNNHNRIFKNGGGSSIGIVIGDDENDELELQDMSKESSTVIGHHHHHSLSSPHGDGSTSPPSAAAGTTSNATTPITRKRTSTPPLGGGGEEEGEGMEEEEVVPLNQWTIPASGTVPSSPIQTSSSAASLETEATPNLHYLGSKFLGKYSHTVFIFSVILHFTSVLISYGLAGSEAYGQLFKVDHSYLIVPVIIIFTCIIIFGSEALQHIITLFTFGKGTLLVVIVFITGIISNSVEHEISNNWFDIGKSFLISTVALGGSVSVLPIVFPKLVFSKKEMKKCYLTVFSSLTTVYILNIIWCWFLLRIIPQLPDPNNPSYPSLLEAEKKGQIATIPLMGVVEQFYPEFLWIARITDIFIVISISISFITVGTGFKHTLDGFSHSWRKSSLQKSSTNKKHQHQQKQSLLSMSSSVEHSSVSDNMSDNNNNIILGHSQTQEMEDIDLGSSQQQQMVDHPKLLGLVYKTKSKLSDLFNTLNQKIDSRENRNNQQHPNLHNSSGSGHSPIDQLDESETSGEIRMKEETTTMATTTKQHINIREYTLYIVGFGFILLVAILNPRGFLMVMENGTSLGLNLQAGLFVVMMLNFSRSHYHHYPIPLPIPQRVYQARYIVFVYFTFAVFYDFYLILKHLIA</sequence>
<dbReference type="EMBL" id="GL883009">
    <property type="protein sequence ID" value="EGG22399.1"/>
    <property type="molecule type" value="Genomic_DNA"/>
</dbReference>
<feature type="compositionally biased region" description="Low complexity" evidence="8">
    <location>
        <begin position="553"/>
        <end position="579"/>
    </location>
</feature>
<proteinExistence type="predicted"/>
<dbReference type="AlphaFoldDB" id="F4PPT6"/>
<dbReference type="PANTHER" id="PTHR16189:SF6">
    <property type="entry name" value="AMINO ACID TRANSPORTER TRANSMEMBRANE DOMAIN-CONTAINING PROTEIN"/>
    <property type="match status" value="1"/>
</dbReference>
<evidence type="ECO:0000313" key="10">
    <source>
        <dbReference type="EMBL" id="EGG22399.1"/>
    </source>
</evidence>
<feature type="transmembrane region" description="Helical" evidence="9">
    <location>
        <begin position="690"/>
        <end position="707"/>
    </location>
</feature>
<feature type="region of interest" description="Disordered" evidence="8">
    <location>
        <begin position="541"/>
        <end position="580"/>
    </location>
</feature>
<evidence type="ECO:0000256" key="3">
    <source>
        <dbReference type="ARBA" id="ARBA00022475"/>
    </source>
</evidence>
<keyword evidence="4" id="KW-0997">Cell inner membrane</keyword>
<dbReference type="GeneID" id="14874409"/>
<dbReference type="OMA" id="WCWFLLR"/>
<evidence type="ECO:0000256" key="5">
    <source>
        <dbReference type="ARBA" id="ARBA00022692"/>
    </source>
</evidence>
<dbReference type="Pfam" id="PF03222">
    <property type="entry name" value="Trp_Tyr_perm"/>
    <property type="match status" value="1"/>
</dbReference>
<name>F4PPT6_CACFS</name>